<comment type="catalytic activity">
    <reaction evidence="9 10">
        <text>XTP + H2O = XMP + diphosphate + H(+)</text>
        <dbReference type="Rhea" id="RHEA:28610"/>
        <dbReference type="ChEBI" id="CHEBI:15377"/>
        <dbReference type="ChEBI" id="CHEBI:15378"/>
        <dbReference type="ChEBI" id="CHEBI:33019"/>
        <dbReference type="ChEBI" id="CHEBI:57464"/>
        <dbReference type="ChEBI" id="CHEBI:61314"/>
        <dbReference type="EC" id="3.6.1.66"/>
    </reaction>
</comment>
<keyword evidence="13" id="KW-1185">Reference proteome</keyword>
<comment type="function">
    <text evidence="10">Pyrophosphatase that catalyzes the hydrolysis of nucleoside triphosphates to their monophosphate derivatives, with a high preference for the non-canonical purine nucleotides XTP (xanthosine triphosphate), dITP (deoxyinosine triphosphate) and ITP. Seems to function as a house-cleaning enzyme that removes non-canonical purine nucleotides from the nucleotide pool, thus preventing their incorporation into DNA/RNA and avoiding chromosomal lesions.</text>
</comment>
<dbReference type="Proteomes" id="UP000247099">
    <property type="component" value="Unassembled WGS sequence"/>
</dbReference>
<feature type="active site" description="Proton acceptor" evidence="10">
    <location>
        <position position="72"/>
    </location>
</feature>
<feature type="binding site" evidence="10">
    <location>
        <begin position="8"/>
        <end position="13"/>
    </location>
    <ligand>
        <name>substrate</name>
    </ligand>
</feature>
<evidence type="ECO:0000256" key="10">
    <source>
        <dbReference type="HAMAP-Rule" id="MF_01405"/>
    </source>
</evidence>
<keyword evidence="6 10" id="KW-0460">Magnesium</keyword>
<dbReference type="GO" id="GO:0046872">
    <property type="term" value="F:metal ion binding"/>
    <property type="evidence" value="ECO:0007669"/>
    <property type="project" value="UniProtKB-KW"/>
</dbReference>
<protein>
    <recommendedName>
        <fullName evidence="10">dITP/XTP pyrophosphatase</fullName>
        <ecNumber evidence="10">3.6.1.66</ecNumber>
    </recommendedName>
    <alternativeName>
        <fullName evidence="10">Non-canonical purine NTP pyrophosphatase</fullName>
    </alternativeName>
    <alternativeName>
        <fullName evidence="10">Non-standard purine NTP pyrophosphatase</fullName>
    </alternativeName>
    <alternativeName>
        <fullName evidence="10">Nucleoside-triphosphate diphosphatase</fullName>
    </alternativeName>
    <alternativeName>
        <fullName evidence="10">Nucleoside-triphosphate pyrophosphatase</fullName>
        <shortName evidence="10">NTPase</shortName>
    </alternativeName>
</protein>
<feature type="binding site" evidence="10">
    <location>
        <begin position="183"/>
        <end position="184"/>
    </location>
    <ligand>
        <name>substrate</name>
    </ligand>
</feature>
<organism evidence="12 13">
    <name type="scientific">Coraliomargarita sinensis</name>
    <dbReference type="NCBI Taxonomy" id="2174842"/>
    <lineage>
        <taxon>Bacteria</taxon>
        <taxon>Pseudomonadati</taxon>
        <taxon>Verrucomicrobiota</taxon>
        <taxon>Opitutia</taxon>
        <taxon>Puniceicoccales</taxon>
        <taxon>Coraliomargaritaceae</taxon>
        <taxon>Coraliomargarita</taxon>
    </lineage>
</organism>
<dbReference type="PANTHER" id="PTHR11067">
    <property type="entry name" value="INOSINE TRIPHOSPHATE PYROPHOSPHATASE/HAM1 PROTEIN"/>
    <property type="match status" value="1"/>
</dbReference>
<dbReference type="OrthoDB" id="9807456at2"/>
<dbReference type="Pfam" id="PF01725">
    <property type="entry name" value="Ham1p_like"/>
    <property type="match status" value="1"/>
</dbReference>
<dbReference type="GO" id="GO:0035870">
    <property type="term" value="F:dITP diphosphatase activity"/>
    <property type="evidence" value="ECO:0007669"/>
    <property type="project" value="UniProtKB-UniRule"/>
</dbReference>
<dbReference type="EMBL" id="QHJQ01000005">
    <property type="protein sequence ID" value="PXA04107.1"/>
    <property type="molecule type" value="Genomic_DNA"/>
</dbReference>
<evidence type="ECO:0000256" key="7">
    <source>
        <dbReference type="ARBA" id="ARBA00023080"/>
    </source>
</evidence>
<evidence type="ECO:0000256" key="3">
    <source>
        <dbReference type="ARBA" id="ARBA00022723"/>
    </source>
</evidence>
<comment type="subunit">
    <text evidence="2 10">Homodimer.</text>
</comment>
<dbReference type="HAMAP" id="MF_01405">
    <property type="entry name" value="Non_canon_purine_NTPase"/>
    <property type="match status" value="1"/>
</dbReference>
<evidence type="ECO:0000256" key="8">
    <source>
        <dbReference type="ARBA" id="ARBA00051875"/>
    </source>
</evidence>
<keyword evidence="3 10" id="KW-0479">Metal-binding</keyword>
<dbReference type="FunCoup" id="A0A317ZII4">
    <property type="interactions" value="472"/>
</dbReference>
<dbReference type="InterPro" id="IPR020922">
    <property type="entry name" value="dITP/XTP_pyrophosphatase"/>
</dbReference>
<evidence type="ECO:0000313" key="13">
    <source>
        <dbReference type="Proteomes" id="UP000247099"/>
    </source>
</evidence>
<comment type="similarity">
    <text evidence="1 10 11">Belongs to the HAM1 NTPase family.</text>
</comment>
<feature type="binding site" evidence="10">
    <location>
        <position position="178"/>
    </location>
    <ligand>
        <name>substrate</name>
    </ligand>
</feature>
<dbReference type="PANTHER" id="PTHR11067:SF9">
    <property type="entry name" value="INOSINE TRIPHOSPHATE PYROPHOSPHATASE"/>
    <property type="match status" value="1"/>
</dbReference>
<comment type="caution">
    <text evidence="12">The sequence shown here is derived from an EMBL/GenBank/DDBJ whole genome shotgun (WGS) entry which is preliminary data.</text>
</comment>
<evidence type="ECO:0000256" key="6">
    <source>
        <dbReference type="ARBA" id="ARBA00022842"/>
    </source>
</evidence>
<feature type="binding site" evidence="10">
    <location>
        <position position="73"/>
    </location>
    <ligand>
        <name>substrate</name>
    </ligand>
</feature>
<dbReference type="GO" id="GO:0009117">
    <property type="term" value="P:nucleotide metabolic process"/>
    <property type="evidence" value="ECO:0007669"/>
    <property type="project" value="UniProtKB-KW"/>
</dbReference>
<dbReference type="NCBIfam" id="TIGR00042">
    <property type="entry name" value="RdgB/HAM1 family non-canonical purine NTP pyrophosphatase"/>
    <property type="match status" value="1"/>
</dbReference>
<evidence type="ECO:0000256" key="11">
    <source>
        <dbReference type="RuleBase" id="RU003781"/>
    </source>
</evidence>
<dbReference type="GO" id="GO:0017111">
    <property type="term" value="F:ribonucleoside triphosphate phosphatase activity"/>
    <property type="evidence" value="ECO:0007669"/>
    <property type="project" value="InterPro"/>
</dbReference>
<dbReference type="AlphaFoldDB" id="A0A317ZII4"/>
<dbReference type="FunFam" id="3.90.950.10:FF:000001">
    <property type="entry name" value="dITP/XTP pyrophosphatase"/>
    <property type="match status" value="1"/>
</dbReference>
<evidence type="ECO:0000256" key="9">
    <source>
        <dbReference type="ARBA" id="ARBA00052017"/>
    </source>
</evidence>
<dbReference type="GO" id="GO:0009146">
    <property type="term" value="P:purine nucleoside triphosphate catabolic process"/>
    <property type="evidence" value="ECO:0007669"/>
    <property type="project" value="UniProtKB-UniRule"/>
</dbReference>
<evidence type="ECO:0000256" key="1">
    <source>
        <dbReference type="ARBA" id="ARBA00008023"/>
    </source>
</evidence>
<proteinExistence type="inferred from homology"/>
<dbReference type="GO" id="GO:0036222">
    <property type="term" value="F:XTP diphosphatase activity"/>
    <property type="evidence" value="ECO:0007669"/>
    <property type="project" value="UniProtKB-UniRule"/>
</dbReference>
<evidence type="ECO:0000256" key="4">
    <source>
        <dbReference type="ARBA" id="ARBA00022741"/>
    </source>
</evidence>
<dbReference type="GO" id="GO:0036220">
    <property type="term" value="F:ITP diphosphatase activity"/>
    <property type="evidence" value="ECO:0007669"/>
    <property type="project" value="UniProtKB-UniRule"/>
</dbReference>
<feature type="binding site" evidence="10">
    <location>
        <begin position="155"/>
        <end position="158"/>
    </location>
    <ligand>
        <name>substrate</name>
    </ligand>
</feature>
<dbReference type="CDD" id="cd00515">
    <property type="entry name" value="HAM1"/>
    <property type="match status" value="1"/>
</dbReference>
<gene>
    <name evidence="12" type="primary">rdgB</name>
    <name evidence="12" type="ORF">DDZ13_08700</name>
</gene>
<evidence type="ECO:0000256" key="2">
    <source>
        <dbReference type="ARBA" id="ARBA00011738"/>
    </source>
</evidence>
<dbReference type="InParanoid" id="A0A317ZII4"/>
<feature type="binding site" evidence="10">
    <location>
        <position position="72"/>
    </location>
    <ligand>
        <name>Mg(2+)</name>
        <dbReference type="ChEBI" id="CHEBI:18420"/>
    </ligand>
</feature>
<keyword evidence="7 10" id="KW-0546">Nucleotide metabolism</keyword>
<dbReference type="InterPro" id="IPR002637">
    <property type="entry name" value="RdgB/HAM1"/>
</dbReference>
<evidence type="ECO:0000256" key="5">
    <source>
        <dbReference type="ARBA" id="ARBA00022801"/>
    </source>
</evidence>
<dbReference type="SUPFAM" id="SSF52972">
    <property type="entry name" value="ITPase-like"/>
    <property type="match status" value="1"/>
</dbReference>
<name>A0A317ZII4_9BACT</name>
<accession>A0A317ZII4</accession>
<dbReference type="EC" id="3.6.1.66" evidence="10"/>
<dbReference type="InterPro" id="IPR029001">
    <property type="entry name" value="ITPase-like_fam"/>
</dbReference>
<reference evidence="12 13" key="1">
    <citation type="submission" date="2018-05" db="EMBL/GenBank/DDBJ databases">
        <title>Coraliomargarita sinensis sp. nov., isolated from a marine solar saltern.</title>
        <authorList>
            <person name="Zhou L.Y."/>
        </authorList>
    </citation>
    <scope>NUCLEOTIDE SEQUENCE [LARGE SCALE GENOMIC DNA]</scope>
    <source>
        <strain evidence="12 13">WN38</strain>
    </source>
</reference>
<dbReference type="GO" id="GO:0000166">
    <property type="term" value="F:nucleotide binding"/>
    <property type="evidence" value="ECO:0007669"/>
    <property type="project" value="UniProtKB-KW"/>
</dbReference>
<evidence type="ECO:0000313" key="12">
    <source>
        <dbReference type="EMBL" id="PXA04107.1"/>
    </source>
</evidence>
<sequence length="197" mass="20757">MTSLIIATGNPHKTEEFAQLLNGTNFSVESAASCGGMPEVVENGATFADNAQLKAEALRAIAPANAWVMADDSGLEVDALDGAPGIYSARYAGPSATDQDNLEKLLHALGDLPELERTARFRCVLCLMGPDGRAQLFDGTCAGRISEAPSGSSGFGYDPVFVPDGYKRSFAELGETIKGELSHRARAVETMRGQLSS</sequence>
<dbReference type="RefSeq" id="WP_110131054.1">
    <property type="nucleotide sequence ID" value="NZ_QHJQ01000005.1"/>
</dbReference>
<comment type="caution">
    <text evidence="10">Lacks conserved residue(s) required for the propagation of feature annotation.</text>
</comment>
<comment type="catalytic activity">
    <reaction evidence="8 10">
        <text>dITP + H2O = dIMP + diphosphate + H(+)</text>
        <dbReference type="Rhea" id="RHEA:28342"/>
        <dbReference type="ChEBI" id="CHEBI:15377"/>
        <dbReference type="ChEBI" id="CHEBI:15378"/>
        <dbReference type="ChEBI" id="CHEBI:33019"/>
        <dbReference type="ChEBI" id="CHEBI:61194"/>
        <dbReference type="ChEBI" id="CHEBI:61382"/>
        <dbReference type="EC" id="3.6.1.66"/>
    </reaction>
</comment>
<keyword evidence="4 10" id="KW-0547">Nucleotide-binding</keyword>
<dbReference type="GO" id="GO:0005829">
    <property type="term" value="C:cytosol"/>
    <property type="evidence" value="ECO:0007669"/>
    <property type="project" value="TreeGrafter"/>
</dbReference>
<keyword evidence="5 10" id="KW-0378">Hydrolase</keyword>
<comment type="catalytic activity">
    <reaction evidence="10">
        <text>ITP + H2O = IMP + diphosphate + H(+)</text>
        <dbReference type="Rhea" id="RHEA:29399"/>
        <dbReference type="ChEBI" id="CHEBI:15377"/>
        <dbReference type="ChEBI" id="CHEBI:15378"/>
        <dbReference type="ChEBI" id="CHEBI:33019"/>
        <dbReference type="ChEBI" id="CHEBI:58053"/>
        <dbReference type="ChEBI" id="CHEBI:61402"/>
        <dbReference type="EC" id="3.6.1.66"/>
    </reaction>
</comment>
<comment type="cofactor">
    <cofactor evidence="10">
        <name>Mg(2+)</name>
        <dbReference type="ChEBI" id="CHEBI:18420"/>
    </cofactor>
    <text evidence="10">Binds 1 Mg(2+) ion per subunit.</text>
</comment>
<dbReference type="Gene3D" id="3.90.950.10">
    <property type="match status" value="1"/>
</dbReference>